<evidence type="ECO:0000313" key="2">
    <source>
        <dbReference type="EMBL" id="QEM04657.1"/>
    </source>
</evidence>
<proteinExistence type="predicted"/>
<keyword evidence="1" id="KW-1133">Transmembrane helix</keyword>
<evidence type="ECO:0000313" key="3">
    <source>
        <dbReference type="EMBL" id="QTE52837.1"/>
    </source>
</evidence>
<keyword evidence="5" id="KW-1185">Reference proteome</keyword>
<dbReference type="AlphaFoldDB" id="A0AAE6MIZ5"/>
<reference evidence="3 5" key="2">
    <citation type="submission" date="2021-03" db="EMBL/GenBank/DDBJ databases">
        <title>Mucilaginibacter strains isolated from gold and copper mining confer multi heavy-metal resistance.</title>
        <authorList>
            <person name="Li Y."/>
        </authorList>
    </citation>
    <scope>NUCLEOTIDE SEQUENCE [LARGE SCALE GENOMIC DNA]</scope>
    <source>
        <strain evidence="3 5">P2-4</strain>
    </source>
</reference>
<feature type="transmembrane region" description="Helical" evidence="1">
    <location>
        <begin position="198"/>
        <end position="217"/>
    </location>
</feature>
<evidence type="ECO:0000256" key="1">
    <source>
        <dbReference type="SAM" id="Phobius"/>
    </source>
</evidence>
<reference evidence="2 4" key="1">
    <citation type="submission" date="2019-08" db="EMBL/GenBank/DDBJ databases">
        <title>Comparative genome analysis confer to the adaptation heavy metal polluted environment.</title>
        <authorList>
            <person name="Li Y."/>
        </authorList>
    </citation>
    <scope>NUCLEOTIDE SEQUENCE [LARGE SCALE GENOMIC DNA]</scope>
    <source>
        <strain evidence="2 4">P2</strain>
    </source>
</reference>
<dbReference type="Proteomes" id="UP000250557">
    <property type="component" value="Chromosome"/>
</dbReference>
<keyword evidence="1" id="KW-0472">Membrane</keyword>
<dbReference type="EMBL" id="CP071880">
    <property type="protein sequence ID" value="QTE52837.1"/>
    <property type="molecule type" value="Genomic_DNA"/>
</dbReference>
<feature type="transmembrane region" description="Helical" evidence="1">
    <location>
        <begin position="229"/>
        <end position="250"/>
    </location>
</feature>
<dbReference type="EMBL" id="CP043451">
    <property type="protein sequence ID" value="QEM04657.1"/>
    <property type="molecule type" value="Genomic_DNA"/>
</dbReference>
<protein>
    <submittedName>
        <fullName evidence="2">Uncharacterized protein</fullName>
    </submittedName>
</protein>
<evidence type="ECO:0000313" key="5">
    <source>
        <dbReference type="Proteomes" id="UP000663940"/>
    </source>
</evidence>
<dbReference type="Proteomes" id="UP000663940">
    <property type="component" value="Chromosome"/>
</dbReference>
<accession>A0AAE6MIZ5</accession>
<gene>
    <name evidence="2" type="ORF">DIU31_014465</name>
    <name evidence="3" type="ORF">J3L21_13055</name>
</gene>
<evidence type="ECO:0000313" key="4">
    <source>
        <dbReference type="Proteomes" id="UP000250557"/>
    </source>
</evidence>
<keyword evidence="1" id="KW-0812">Transmembrane</keyword>
<organism evidence="2 4">
    <name type="scientific">Mucilaginibacter rubeus</name>
    <dbReference type="NCBI Taxonomy" id="2027860"/>
    <lineage>
        <taxon>Bacteria</taxon>
        <taxon>Pseudomonadati</taxon>
        <taxon>Bacteroidota</taxon>
        <taxon>Sphingobacteriia</taxon>
        <taxon>Sphingobacteriales</taxon>
        <taxon>Sphingobacteriaceae</taxon>
        <taxon>Mucilaginibacter</taxon>
    </lineage>
</organism>
<dbReference type="RefSeq" id="WP_112652130.1">
    <property type="nucleotide sequence ID" value="NZ_CP043451.1"/>
</dbReference>
<sequence length="259" mass="30213">MPTTPQSYNLLLEVFYWGLQWGLIPKADVVKWADDIIIATEDIPDYFFIELSMSRSITEAMMLIKDEISISNATIIGNALLGLIYHKLNSSNLELQQACNIMDRIASNDTMAGYEKGMLYQFCDEFQEAFRPEHFDNLRTDILDFLILYKDFTLHNYHEWPTITERTETHKFNAIQQVNEENEAYAKEQKQTAAAHKFTIKLVLYTLILGAEIVIIAKPNLEYKFNRDMYALSLLVFGIAMCYPFVWIIYRSLIKLFRV</sequence>
<name>A0AAE6MIZ5_9SPHI</name>